<keyword evidence="1 3" id="KW-0560">Oxidoreductase</keyword>
<dbReference type="SMART" id="SM00903">
    <property type="entry name" value="Flavin_Reduct"/>
    <property type="match status" value="1"/>
</dbReference>
<dbReference type="PANTHER" id="PTHR30466">
    <property type="entry name" value="FLAVIN REDUCTASE"/>
    <property type="match status" value="1"/>
</dbReference>
<dbReference type="EMBL" id="JAXCLX010000002">
    <property type="protein sequence ID" value="MDY0872993.1"/>
    <property type="molecule type" value="Genomic_DNA"/>
</dbReference>
<name>A0ABU5E094_9PROT</name>
<sequence length="177" mass="18423">MATVKVESSNEPLESVDTDAFVGAMRVQAAAVNLVTSNGPGGRTGVTVSAMTSVSAEPPLLLACVNRRSPSVAIIRQNGVFCINALSAEQSELANTFAGRPSSGEPFDFAAADWINITTAAPALVDAVANLDCVIHDIVEAGSHTIFIGRVVGASHRNVKPLVYCDRTYLAPGPLED</sequence>
<evidence type="ECO:0000313" key="4">
    <source>
        <dbReference type="Proteomes" id="UP001271769"/>
    </source>
</evidence>
<dbReference type="InterPro" id="IPR050268">
    <property type="entry name" value="NADH-dep_flavin_reductase"/>
</dbReference>
<dbReference type="SUPFAM" id="SSF50475">
    <property type="entry name" value="FMN-binding split barrel"/>
    <property type="match status" value="1"/>
</dbReference>
<keyword evidence="4" id="KW-1185">Reference proteome</keyword>
<organism evidence="3 4">
    <name type="scientific">Dongia rigui</name>
    <dbReference type="NCBI Taxonomy" id="940149"/>
    <lineage>
        <taxon>Bacteria</taxon>
        <taxon>Pseudomonadati</taxon>
        <taxon>Pseudomonadota</taxon>
        <taxon>Alphaproteobacteria</taxon>
        <taxon>Rhodospirillales</taxon>
        <taxon>Dongiaceae</taxon>
        <taxon>Dongia</taxon>
    </lineage>
</organism>
<dbReference type="EC" id="1.-.-.-" evidence="3"/>
<dbReference type="InterPro" id="IPR002563">
    <property type="entry name" value="Flavin_Rdtase-like_dom"/>
</dbReference>
<dbReference type="Proteomes" id="UP001271769">
    <property type="component" value="Unassembled WGS sequence"/>
</dbReference>
<evidence type="ECO:0000313" key="3">
    <source>
        <dbReference type="EMBL" id="MDY0872993.1"/>
    </source>
</evidence>
<dbReference type="RefSeq" id="WP_320501461.1">
    <property type="nucleotide sequence ID" value="NZ_JAXCLX010000002.1"/>
</dbReference>
<reference evidence="3 4" key="1">
    <citation type="journal article" date="2013" name="Antonie Van Leeuwenhoek">
        <title>Dongia rigui sp. nov., isolated from freshwater of a large wetland in Korea.</title>
        <authorList>
            <person name="Baik K.S."/>
            <person name="Hwang Y.M."/>
            <person name="Choi J.S."/>
            <person name="Kwon J."/>
            <person name="Seong C.N."/>
        </authorList>
    </citation>
    <scope>NUCLEOTIDE SEQUENCE [LARGE SCALE GENOMIC DNA]</scope>
    <source>
        <strain evidence="3 4">04SU4-P</strain>
    </source>
</reference>
<accession>A0ABU5E094</accession>
<feature type="domain" description="Flavin reductase like" evidence="2">
    <location>
        <begin position="25"/>
        <end position="171"/>
    </location>
</feature>
<dbReference type="GO" id="GO:0016491">
    <property type="term" value="F:oxidoreductase activity"/>
    <property type="evidence" value="ECO:0007669"/>
    <property type="project" value="UniProtKB-KW"/>
</dbReference>
<evidence type="ECO:0000259" key="2">
    <source>
        <dbReference type="SMART" id="SM00903"/>
    </source>
</evidence>
<protein>
    <submittedName>
        <fullName evidence="3">Flavin reductase family protein</fullName>
        <ecNumber evidence="3">1.-.-.-</ecNumber>
    </submittedName>
</protein>
<dbReference type="Gene3D" id="2.30.110.10">
    <property type="entry name" value="Electron Transport, Fmn-binding Protein, Chain A"/>
    <property type="match status" value="1"/>
</dbReference>
<evidence type="ECO:0000256" key="1">
    <source>
        <dbReference type="ARBA" id="ARBA00023002"/>
    </source>
</evidence>
<dbReference type="InterPro" id="IPR012349">
    <property type="entry name" value="Split_barrel_FMN-bd"/>
</dbReference>
<comment type="caution">
    <text evidence="3">The sequence shown here is derived from an EMBL/GenBank/DDBJ whole genome shotgun (WGS) entry which is preliminary data.</text>
</comment>
<dbReference type="PANTHER" id="PTHR30466:SF1">
    <property type="entry name" value="FMN REDUCTASE (NADH) RUTF"/>
    <property type="match status" value="1"/>
</dbReference>
<gene>
    <name evidence="3" type="ORF">SMD31_13710</name>
</gene>
<dbReference type="Pfam" id="PF01613">
    <property type="entry name" value="Flavin_Reduct"/>
    <property type="match status" value="1"/>
</dbReference>
<proteinExistence type="predicted"/>